<feature type="region of interest" description="Disordered" evidence="1">
    <location>
        <begin position="1"/>
        <end position="180"/>
    </location>
</feature>
<protein>
    <submittedName>
        <fullName evidence="2">Uncharacterized protein</fullName>
    </submittedName>
</protein>
<proteinExistence type="predicted"/>
<gene>
    <name evidence="2" type="ORF">AVDCRST_MAG05-4193</name>
</gene>
<organism evidence="2">
    <name type="scientific">uncultured Rubrobacteraceae bacterium</name>
    <dbReference type="NCBI Taxonomy" id="349277"/>
    <lineage>
        <taxon>Bacteria</taxon>
        <taxon>Bacillati</taxon>
        <taxon>Actinomycetota</taxon>
        <taxon>Rubrobacteria</taxon>
        <taxon>Rubrobacterales</taxon>
        <taxon>Rubrobacteraceae</taxon>
        <taxon>environmental samples</taxon>
    </lineage>
</organism>
<accession>A0A6J4TNG4</accession>
<dbReference type="AlphaFoldDB" id="A0A6J4TNG4"/>
<feature type="non-terminal residue" evidence="2">
    <location>
        <position position="180"/>
    </location>
</feature>
<dbReference type="EMBL" id="CADCVM010000457">
    <property type="protein sequence ID" value="CAA9528476.1"/>
    <property type="molecule type" value="Genomic_DNA"/>
</dbReference>
<sequence length="180" mass="18999">ATEAPHREGQQHGPRRVRLPVRGGLRALALGGGGGVGSASLRRPRRAARGVRRDRPGRAGGGARRPYSRASRPGREGRPRRRALGGVRGRAGLSRPGQALARGVREVPPPERGLQGEVRPPLRGLRAGQHEGDDLRRRRAAAGEHARGGDSGGAGRDLPDLAPQARRPGGGFADGRRGRM</sequence>
<feature type="compositionally biased region" description="Low complexity" evidence="1">
    <location>
        <begin position="20"/>
        <end position="29"/>
    </location>
</feature>
<feature type="compositionally biased region" description="Basic and acidic residues" evidence="1">
    <location>
        <begin position="1"/>
        <end position="10"/>
    </location>
</feature>
<evidence type="ECO:0000313" key="2">
    <source>
        <dbReference type="EMBL" id="CAA9528476.1"/>
    </source>
</evidence>
<reference evidence="2" key="1">
    <citation type="submission" date="2020-02" db="EMBL/GenBank/DDBJ databases">
        <authorList>
            <person name="Meier V. D."/>
        </authorList>
    </citation>
    <scope>NUCLEOTIDE SEQUENCE</scope>
    <source>
        <strain evidence="2">AVDCRST_MAG05</strain>
    </source>
</reference>
<feature type="compositionally biased region" description="Basic and acidic residues" evidence="1">
    <location>
        <begin position="128"/>
        <end position="148"/>
    </location>
</feature>
<feature type="non-terminal residue" evidence="2">
    <location>
        <position position="1"/>
    </location>
</feature>
<evidence type="ECO:0000256" key="1">
    <source>
        <dbReference type="SAM" id="MobiDB-lite"/>
    </source>
</evidence>
<name>A0A6J4TNG4_9ACTN</name>